<accession>A0A926JQC0</accession>
<dbReference type="InterPro" id="IPR050361">
    <property type="entry name" value="MPP/UQCRC_Complex"/>
</dbReference>
<dbReference type="PANTHER" id="PTHR11851:SF49">
    <property type="entry name" value="MITOCHONDRIAL-PROCESSING PEPTIDASE SUBUNIT ALPHA"/>
    <property type="match status" value="1"/>
</dbReference>
<comment type="similarity">
    <text evidence="1">Belongs to the peptidase M16 family.</text>
</comment>
<dbReference type="InterPro" id="IPR007863">
    <property type="entry name" value="Peptidase_M16_C"/>
</dbReference>
<gene>
    <name evidence="3" type="ORF">IBL28_05320</name>
</gene>
<keyword evidence="4" id="KW-1185">Reference proteome</keyword>
<dbReference type="Proteomes" id="UP000653730">
    <property type="component" value="Unassembled WGS sequence"/>
</dbReference>
<name>A0A926JQC0_9FLAO</name>
<evidence type="ECO:0000256" key="1">
    <source>
        <dbReference type="ARBA" id="ARBA00007261"/>
    </source>
</evidence>
<dbReference type="GO" id="GO:0046872">
    <property type="term" value="F:metal ion binding"/>
    <property type="evidence" value="ECO:0007669"/>
    <property type="project" value="InterPro"/>
</dbReference>
<reference evidence="3 4" key="1">
    <citation type="submission" date="2020-09" db="EMBL/GenBank/DDBJ databases">
        <title>Sinomicrobium weinanense sp. nov., a halophilic bacteria isolated from saline-alkali soil.</title>
        <authorList>
            <person name="Wu P."/>
            <person name="Ren H."/>
            <person name="Mei Y."/>
            <person name="Liang Y."/>
            <person name="Chen Z."/>
        </authorList>
    </citation>
    <scope>NUCLEOTIDE SEQUENCE [LARGE SCALE GENOMIC DNA]</scope>
    <source>
        <strain evidence="3 4">FJxs</strain>
    </source>
</reference>
<protein>
    <submittedName>
        <fullName evidence="3">Insulinase family protein</fullName>
    </submittedName>
</protein>
<evidence type="ECO:0000259" key="2">
    <source>
        <dbReference type="Pfam" id="PF05193"/>
    </source>
</evidence>
<comment type="caution">
    <text evidence="3">The sequence shown here is derived from an EMBL/GenBank/DDBJ whole genome shotgun (WGS) entry which is preliminary data.</text>
</comment>
<feature type="domain" description="Peptidase M16 C-terminal" evidence="2">
    <location>
        <begin position="206"/>
        <end position="389"/>
    </location>
</feature>
<evidence type="ECO:0000313" key="4">
    <source>
        <dbReference type="Proteomes" id="UP000653730"/>
    </source>
</evidence>
<dbReference type="SUPFAM" id="SSF63411">
    <property type="entry name" value="LuxS/MPP-like metallohydrolase"/>
    <property type="match status" value="4"/>
</dbReference>
<dbReference type="PANTHER" id="PTHR11851">
    <property type="entry name" value="METALLOPROTEASE"/>
    <property type="match status" value="1"/>
</dbReference>
<dbReference type="Pfam" id="PF05193">
    <property type="entry name" value="Peptidase_M16_C"/>
    <property type="match status" value="2"/>
</dbReference>
<evidence type="ECO:0000313" key="3">
    <source>
        <dbReference type="EMBL" id="MBC9795374.1"/>
    </source>
</evidence>
<dbReference type="EMBL" id="JACVDC010000009">
    <property type="protein sequence ID" value="MBC9795374.1"/>
    <property type="molecule type" value="Genomic_DNA"/>
</dbReference>
<dbReference type="RefSeq" id="WP_187964524.1">
    <property type="nucleotide sequence ID" value="NZ_JACVDC010000009.1"/>
</dbReference>
<dbReference type="AlphaFoldDB" id="A0A926JQC0"/>
<sequence length="947" mass="110605">MNYIIKRTILVALINLLCIPVLFSYPMMSLQDSVPLDPSIRYGHLPNGFTYYIKHIPDSQDVLIDLLVKVGYNNEANNQFEFSHTIEHLAFTTAKHFPVNLRKRLNPLGIRIGGRTGDKGTYYSFSIPSSLMDTDTLDVGLLWFRDIANLELTKDAVNIEKGVVEQEALFKNGDNLEEFSLRTELLARLFPCKPYPYSGHIKHLRDISPQSLIQFYKTWYRPERMGLVIAGDINNMEAIEKRIKERFSDIPIPKSDSPIDTDCQWGYLRSPDRFVALERKQARKSIEDQSVNLFLLYRDKETLTFRNTKKGLYRKLMWSVIKTMIDRRLQEKQLFDTFLVAPKPWFPFYQILVSDDNQMEQQKLQKMIQLIQQIKQYGFNQEEWEHAQAEVLRPQQINAAYWKGQIQSHFVYQEALPENKYKDLRHWLKNLSLKDINTYARQYLLDDTNDIGIIAPTGNKALSYTESEIRGWIKESREIPVAPYVTTTEDKPLLSSEEVSALKKVEYTSKGVNKIGVEEIILNNGVRVILHNYKFSGLDQNKIWISGFSTKGALCFPETDYFSAINAPLIVKTAGVGNMSGKELQNFISKNNFYVNTYINPFETGIKIRGVLDRMESMLQLVYLHCTKPQYPDKKDFEDWKGIEHKYYLHPYKEPRSIDFHEAIAEVLNDKSTVLDIGGAKRFKGAMQADRDRAYNIYRDLYGNASDFTFIISGDFSKETVLPLIQKYLGNLPENTTGTTCITINKEQVSLPKTPLYREFHVNQMKTSYSGMHSGVYYMLRFVSKAKDIKDWKERIKLSFLGRLIGRKLNSFRYEKGAALYNFYGYSNFNKYLKTYNLIIYLNCTEQELEWLRKESKGLIEDIKENRVNLQDFTLGRNDMLRYRTNSEQVKPKDVFMYYRHNELFVDKKEQARFIKSLTSEDIQEIAKKYLKNEYMMEFVMKDGVPQ</sequence>
<dbReference type="Gene3D" id="3.30.830.10">
    <property type="entry name" value="Metalloenzyme, LuxS/M16 peptidase-like"/>
    <property type="match status" value="4"/>
</dbReference>
<feature type="domain" description="Peptidase M16 C-terminal" evidence="2">
    <location>
        <begin position="690"/>
        <end position="876"/>
    </location>
</feature>
<organism evidence="3 4">
    <name type="scientific">Sinomicrobium weinanense</name>
    <dbReference type="NCBI Taxonomy" id="2842200"/>
    <lineage>
        <taxon>Bacteria</taxon>
        <taxon>Pseudomonadati</taxon>
        <taxon>Bacteroidota</taxon>
        <taxon>Flavobacteriia</taxon>
        <taxon>Flavobacteriales</taxon>
        <taxon>Flavobacteriaceae</taxon>
        <taxon>Sinomicrobium</taxon>
    </lineage>
</organism>
<proteinExistence type="inferred from homology"/>
<dbReference type="InterPro" id="IPR011249">
    <property type="entry name" value="Metalloenz_LuxS/M16"/>
</dbReference>